<dbReference type="PANTHER" id="PTHR43861">
    <property type="entry name" value="TRANS-ACONITATE 2-METHYLTRANSFERASE-RELATED"/>
    <property type="match status" value="1"/>
</dbReference>
<dbReference type="InterPro" id="IPR029063">
    <property type="entry name" value="SAM-dependent_MTases_sf"/>
</dbReference>
<accession>A0A7C1VNT8</accession>
<protein>
    <submittedName>
        <fullName evidence="1">Class I SAM-dependent methyltransferase</fullName>
    </submittedName>
</protein>
<dbReference type="GO" id="GO:0008168">
    <property type="term" value="F:methyltransferase activity"/>
    <property type="evidence" value="ECO:0007669"/>
    <property type="project" value="UniProtKB-KW"/>
</dbReference>
<dbReference type="AlphaFoldDB" id="A0A7C1VNT8"/>
<name>A0A7C1VNT8_DESA2</name>
<dbReference type="SUPFAM" id="SSF53335">
    <property type="entry name" value="S-adenosyl-L-methionine-dependent methyltransferases"/>
    <property type="match status" value="1"/>
</dbReference>
<comment type="caution">
    <text evidence="1">The sequence shown here is derived from an EMBL/GenBank/DDBJ whole genome shotgun (WGS) entry which is preliminary data.</text>
</comment>
<dbReference type="CDD" id="cd02440">
    <property type="entry name" value="AdoMet_MTases"/>
    <property type="match status" value="1"/>
</dbReference>
<organism evidence="1">
    <name type="scientific">Desulfofervidus auxilii</name>
    <dbReference type="NCBI Taxonomy" id="1621989"/>
    <lineage>
        <taxon>Bacteria</taxon>
        <taxon>Pseudomonadati</taxon>
        <taxon>Thermodesulfobacteriota</taxon>
        <taxon>Candidatus Desulfofervidia</taxon>
        <taxon>Candidatus Desulfofervidales</taxon>
        <taxon>Candidatus Desulfofervidaceae</taxon>
        <taxon>Candidatus Desulfofervidus</taxon>
    </lineage>
</organism>
<evidence type="ECO:0000313" key="1">
    <source>
        <dbReference type="EMBL" id="HEC67563.1"/>
    </source>
</evidence>
<reference evidence="1" key="1">
    <citation type="journal article" date="2020" name="mSystems">
        <title>Genome- and Community-Level Interaction Insights into Carbon Utilization and Element Cycling Functions of Hydrothermarchaeota in Hydrothermal Sediment.</title>
        <authorList>
            <person name="Zhou Z."/>
            <person name="Liu Y."/>
            <person name="Xu W."/>
            <person name="Pan J."/>
            <person name="Luo Z.H."/>
            <person name="Li M."/>
        </authorList>
    </citation>
    <scope>NUCLEOTIDE SEQUENCE [LARGE SCALE GENOMIC DNA]</scope>
    <source>
        <strain evidence="1">HyVt-389</strain>
    </source>
</reference>
<gene>
    <name evidence="1" type="ORF">ENI35_01925</name>
</gene>
<dbReference type="PANTHER" id="PTHR43861:SF6">
    <property type="entry name" value="METHYLTRANSFERASE TYPE 11"/>
    <property type="match status" value="1"/>
</dbReference>
<proteinExistence type="predicted"/>
<keyword evidence="1" id="KW-0808">Transferase</keyword>
<dbReference type="EMBL" id="DRIH01000059">
    <property type="protein sequence ID" value="HEC67563.1"/>
    <property type="molecule type" value="Genomic_DNA"/>
</dbReference>
<keyword evidence="1" id="KW-0489">Methyltransferase</keyword>
<sequence>MKKIPNRSERELEYVNCLLCGTRDHEEIIWKDYKNTQIVCCRKCGLVYRNPRNFQSRQEQIFAQEWTESIGNFFLTDYRSLNLRQIAKYIQREKAGGSLLDIGCSYGTFFSYFSNSWQLTGIEPSLLASRVATKKFPHVRIINDTIENVSLPQGEYDVITIIDTIYYLPRPLEVLIKCYNLLKPNGWLLIEVTNFLNRYHFFRLVGHKFSETWMYFYTPKTLGQLLKSANFELKTIFHIPPHSIGSKKKIKKLMSYIEFTFWDILYKASMKRLDLHSHFVTVAKRS</sequence>
<dbReference type="Proteomes" id="UP000885738">
    <property type="component" value="Unassembled WGS sequence"/>
</dbReference>
<dbReference type="GO" id="GO:0032259">
    <property type="term" value="P:methylation"/>
    <property type="evidence" value="ECO:0007669"/>
    <property type="project" value="UniProtKB-KW"/>
</dbReference>
<dbReference type="Gene3D" id="3.40.50.150">
    <property type="entry name" value="Vaccinia Virus protein VP39"/>
    <property type="match status" value="1"/>
</dbReference>
<dbReference type="Pfam" id="PF13489">
    <property type="entry name" value="Methyltransf_23"/>
    <property type="match status" value="1"/>
</dbReference>